<evidence type="ECO:0000313" key="1">
    <source>
        <dbReference type="EMBL" id="CAD5126316.1"/>
    </source>
</evidence>
<organism evidence="1 2">
    <name type="scientific">Dimorphilus gyrociliatus</name>
    <dbReference type="NCBI Taxonomy" id="2664684"/>
    <lineage>
        <taxon>Eukaryota</taxon>
        <taxon>Metazoa</taxon>
        <taxon>Spiralia</taxon>
        <taxon>Lophotrochozoa</taxon>
        <taxon>Annelida</taxon>
        <taxon>Polychaeta</taxon>
        <taxon>Polychaeta incertae sedis</taxon>
        <taxon>Dinophilidae</taxon>
        <taxon>Dimorphilus</taxon>
    </lineage>
</organism>
<sequence>MRCNAFLVADIAVCRPSTTAESKSMCAEGKFDSRQYGGFDGCDFLLGGKFRFHHQSDYRIILQELQPEFH</sequence>
<dbReference type="Proteomes" id="UP000549394">
    <property type="component" value="Unassembled WGS sequence"/>
</dbReference>
<evidence type="ECO:0000313" key="2">
    <source>
        <dbReference type="Proteomes" id="UP000549394"/>
    </source>
</evidence>
<accession>A0A7I8WDR0</accession>
<dbReference type="AlphaFoldDB" id="A0A7I8WDR0"/>
<gene>
    <name evidence="1" type="ORF">DGYR_LOCUS13564</name>
</gene>
<keyword evidence="2" id="KW-1185">Reference proteome</keyword>
<comment type="caution">
    <text evidence="1">The sequence shown here is derived from an EMBL/GenBank/DDBJ whole genome shotgun (WGS) entry which is preliminary data.</text>
</comment>
<name>A0A7I8WDR0_9ANNE</name>
<dbReference type="EMBL" id="CAJFCJ010000041">
    <property type="protein sequence ID" value="CAD5126316.1"/>
    <property type="molecule type" value="Genomic_DNA"/>
</dbReference>
<proteinExistence type="predicted"/>
<protein>
    <submittedName>
        <fullName evidence="1">Uncharacterized protein</fullName>
    </submittedName>
</protein>
<reference evidence="1 2" key="1">
    <citation type="submission" date="2020-08" db="EMBL/GenBank/DDBJ databases">
        <authorList>
            <person name="Hejnol A."/>
        </authorList>
    </citation>
    <scope>NUCLEOTIDE SEQUENCE [LARGE SCALE GENOMIC DNA]</scope>
</reference>